<dbReference type="EMBL" id="RNKS01000039">
    <property type="protein sequence ID" value="MGD30550.1"/>
    <property type="molecule type" value="Genomic_DNA"/>
</dbReference>
<evidence type="ECO:0000256" key="1">
    <source>
        <dbReference type="SAM" id="MobiDB-lite"/>
    </source>
</evidence>
<evidence type="ECO:0000313" key="2">
    <source>
        <dbReference type="EMBL" id="MGD30550.1"/>
    </source>
</evidence>
<accession>A0A3I2B840</accession>
<protein>
    <submittedName>
        <fullName evidence="2">Uncharacterized protein</fullName>
    </submittedName>
</protein>
<comment type="caution">
    <text evidence="2">The sequence shown here is derived from an EMBL/GenBank/DDBJ whole genome shotgun (WGS) entry which is preliminary data.</text>
</comment>
<sequence length="150" mass="15674">MARGTKKTDAGEATNEPGVTLPENTASSDTGADVVLPENTASSDTGADVVLPENTASSDTGSDVVLPEMTGSADLSTTDTAVTETRGADDVMVQPVRYFTDSATGVFRTPSDEPFSVNRRRAAELSAGGLAREVKPQPDNKMRPDPQTKE</sequence>
<feature type="compositionally biased region" description="Polar residues" evidence="1">
    <location>
        <begin position="73"/>
        <end position="83"/>
    </location>
</feature>
<dbReference type="Proteomes" id="UP000885336">
    <property type="component" value="Unassembled WGS sequence"/>
</dbReference>
<organism evidence="2">
    <name type="scientific">Salmonella enterica</name>
    <name type="common">Salmonella choleraesuis</name>
    <dbReference type="NCBI Taxonomy" id="28901"/>
    <lineage>
        <taxon>Bacteria</taxon>
        <taxon>Pseudomonadati</taxon>
        <taxon>Pseudomonadota</taxon>
        <taxon>Gammaproteobacteria</taxon>
        <taxon>Enterobacterales</taxon>
        <taxon>Enterobacteriaceae</taxon>
        <taxon>Salmonella</taxon>
    </lineage>
</organism>
<dbReference type="RefSeq" id="WP_023246982.1">
    <property type="nucleotide sequence ID" value="NZ_CP075140.1"/>
</dbReference>
<feature type="compositionally biased region" description="Basic and acidic residues" evidence="1">
    <location>
        <begin position="1"/>
        <end position="10"/>
    </location>
</feature>
<proteinExistence type="predicted"/>
<dbReference type="AlphaFoldDB" id="A0A3I2B840"/>
<feature type="region of interest" description="Disordered" evidence="1">
    <location>
        <begin position="1"/>
        <end position="88"/>
    </location>
</feature>
<gene>
    <name evidence="2" type="ORF">EE393_16535</name>
</gene>
<name>A0A3I2B840_SALER</name>
<feature type="region of interest" description="Disordered" evidence="1">
    <location>
        <begin position="104"/>
        <end position="150"/>
    </location>
</feature>
<reference evidence="2" key="1">
    <citation type="submission" date="2018-11" db="EMBL/GenBank/DDBJ databases">
        <authorList>
            <consortium name="PulseNet: The National Subtyping Network for Foodborne Disease Surveillance"/>
            <person name="Tarr C.L."/>
            <person name="Trees E."/>
            <person name="Katz L.S."/>
            <person name="Carleton-Romer H.A."/>
            <person name="Stroika S."/>
            <person name="Kucerova Z."/>
            <person name="Roache K.F."/>
            <person name="Sabol A.L."/>
            <person name="Besser J."/>
            <person name="Gerner-Smidt P."/>
        </authorList>
    </citation>
    <scope>NUCLEOTIDE SEQUENCE [LARGE SCALE GENOMIC DNA]</scope>
    <source>
        <strain evidence="2">PNUSAS058450</strain>
    </source>
</reference>
<feature type="compositionally biased region" description="Basic and acidic residues" evidence="1">
    <location>
        <begin position="132"/>
        <end position="150"/>
    </location>
</feature>